<dbReference type="AlphaFoldDB" id="A0AAW1UHP1"/>
<feature type="region of interest" description="Disordered" evidence="1">
    <location>
        <begin position="513"/>
        <end position="614"/>
    </location>
</feature>
<feature type="region of interest" description="Disordered" evidence="1">
    <location>
        <begin position="341"/>
        <end position="381"/>
    </location>
</feature>
<feature type="compositionally biased region" description="Basic and acidic residues" evidence="1">
    <location>
        <begin position="93"/>
        <end position="104"/>
    </location>
</feature>
<gene>
    <name evidence="2" type="ORF">WA026_010255</name>
</gene>
<feature type="compositionally biased region" description="Low complexity" evidence="1">
    <location>
        <begin position="343"/>
        <end position="354"/>
    </location>
</feature>
<proteinExistence type="predicted"/>
<feature type="region of interest" description="Disordered" evidence="1">
    <location>
        <begin position="188"/>
        <end position="327"/>
    </location>
</feature>
<feature type="compositionally biased region" description="Polar residues" evidence="1">
    <location>
        <begin position="145"/>
        <end position="162"/>
    </location>
</feature>
<comment type="caution">
    <text evidence="2">The sequence shown here is derived from an EMBL/GenBank/DDBJ whole genome shotgun (WGS) entry which is preliminary data.</text>
</comment>
<accession>A0AAW1UHP1</accession>
<dbReference type="EMBL" id="JARQZJ010000064">
    <property type="protein sequence ID" value="KAK9880371.1"/>
    <property type="molecule type" value="Genomic_DNA"/>
</dbReference>
<feature type="compositionally biased region" description="Pro residues" evidence="1">
    <location>
        <begin position="559"/>
        <end position="572"/>
    </location>
</feature>
<feature type="compositionally biased region" description="Polar residues" evidence="1">
    <location>
        <begin position="295"/>
        <end position="311"/>
    </location>
</feature>
<feature type="compositionally biased region" description="Polar residues" evidence="1">
    <location>
        <begin position="355"/>
        <end position="381"/>
    </location>
</feature>
<dbReference type="Proteomes" id="UP001431783">
    <property type="component" value="Unassembled WGS sequence"/>
</dbReference>
<feature type="compositionally biased region" description="Low complexity" evidence="1">
    <location>
        <begin position="312"/>
        <end position="327"/>
    </location>
</feature>
<evidence type="ECO:0000313" key="3">
    <source>
        <dbReference type="Proteomes" id="UP001431783"/>
    </source>
</evidence>
<organism evidence="2 3">
    <name type="scientific">Henosepilachna vigintioctopunctata</name>
    <dbReference type="NCBI Taxonomy" id="420089"/>
    <lineage>
        <taxon>Eukaryota</taxon>
        <taxon>Metazoa</taxon>
        <taxon>Ecdysozoa</taxon>
        <taxon>Arthropoda</taxon>
        <taxon>Hexapoda</taxon>
        <taxon>Insecta</taxon>
        <taxon>Pterygota</taxon>
        <taxon>Neoptera</taxon>
        <taxon>Endopterygota</taxon>
        <taxon>Coleoptera</taxon>
        <taxon>Polyphaga</taxon>
        <taxon>Cucujiformia</taxon>
        <taxon>Coccinelloidea</taxon>
        <taxon>Coccinellidae</taxon>
        <taxon>Epilachninae</taxon>
        <taxon>Epilachnini</taxon>
        <taxon>Henosepilachna</taxon>
    </lineage>
</organism>
<evidence type="ECO:0000313" key="2">
    <source>
        <dbReference type="EMBL" id="KAK9880371.1"/>
    </source>
</evidence>
<evidence type="ECO:0000256" key="1">
    <source>
        <dbReference type="SAM" id="MobiDB-lite"/>
    </source>
</evidence>
<reference evidence="2 3" key="1">
    <citation type="submission" date="2023-03" db="EMBL/GenBank/DDBJ databases">
        <title>Genome insight into feeding habits of ladybird beetles.</title>
        <authorList>
            <person name="Li H.-S."/>
            <person name="Huang Y.-H."/>
            <person name="Pang H."/>
        </authorList>
    </citation>
    <scope>NUCLEOTIDE SEQUENCE [LARGE SCALE GENOMIC DNA]</scope>
    <source>
        <strain evidence="2">SYSU_2023b</strain>
        <tissue evidence="2">Whole body</tissue>
    </source>
</reference>
<feature type="compositionally biased region" description="Polar residues" evidence="1">
    <location>
        <begin position="530"/>
        <end position="542"/>
    </location>
</feature>
<feature type="region of interest" description="Disordered" evidence="1">
    <location>
        <begin position="1"/>
        <end position="172"/>
    </location>
</feature>
<protein>
    <submittedName>
        <fullName evidence="2">Uncharacterized protein</fullName>
    </submittedName>
</protein>
<name>A0AAW1UHP1_9CUCU</name>
<feature type="compositionally biased region" description="Polar residues" evidence="1">
    <location>
        <begin position="266"/>
        <end position="278"/>
    </location>
</feature>
<feature type="compositionally biased region" description="Polar residues" evidence="1">
    <location>
        <begin position="217"/>
        <end position="234"/>
    </location>
</feature>
<feature type="compositionally biased region" description="Low complexity" evidence="1">
    <location>
        <begin position="205"/>
        <end position="216"/>
    </location>
</feature>
<sequence>MGNNNSGGNVRKSVSLPTSPESRRSSAIPHKGGSSIPLPGSALPSRRCPPDKVRPVAGSSRASSPALSMIPRGPPAPQISSPYQQNSQQKNSMLDKLKLFKSNDKPTPVSNGKRTSSSSGVSSARSERSDSSVSLEPSADVKPVRNTSRIKQTRPLKSSAASKGSPIANKKEVIVPKATTKIDVEKHANKVASLPSTKLTEPKVKVNSSNKVDVPKQSSNLPQNSTMPQSTSIPKPTAAVKGTTKIMRDEKSINIAGRSPSVGMSRENSQVSIQSTNKPVVALISPMKNERDQPLSESSHSTSTTGPNSSDSSVIYKPSSESSSEHSNLIYTKKELSKFITDHQQQPHQQNSNQYPIQNQNQNHHTHSTPVPNQQQKIQQPTNNEKIQNKLNNQHSIQHNIPKSKEGVSEEVSLNVQPMRPLFRGYCSTLTLPSRPRPTYQMMQPEGMGDYCEIALANGYLSDGDVLQNTPRESTDGYLSEGGSVLYARRLQTMPAHIPNGHCRTGLTVLTEQSARRGRLEDPPPAPGPRNSSRSRNGVQMQDTKHGQWKRYTDSPGVGSPPPPPGPAPPSPTSSKRERRGSPHNSKEKNNKVRGAPQSFGYVKRGASSNGLTNGTAMNESVAQVQVLQQGQSGKTVAVTAVPRTKVKVSGGTQTCSSDLQQVHKASPPQFKSYSLTGNAANQLSQSVRERLMMGSQSLPKGAGQDYGLILRQGRPKVSDGSLSDTQAIENVSPYAPWLRHR</sequence>
<keyword evidence="3" id="KW-1185">Reference proteome</keyword>
<feature type="compositionally biased region" description="Polar residues" evidence="1">
    <location>
        <begin position="78"/>
        <end position="92"/>
    </location>
</feature>